<feature type="domain" description="Response regulatory" evidence="2">
    <location>
        <begin position="3"/>
        <end position="126"/>
    </location>
</feature>
<dbReference type="GO" id="GO:0008930">
    <property type="term" value="F:methylthioadenosine nucleosidase activity"/>
    <property type="evidence" value="ECO:0007669"/>
    <property type="project" value="TreeGrafter"/>
</dbReference>
<dbReference type="GO" id="GO:0005829">
    <property type="term" value="C:cytosol"/>
    <property type="evidence" value="ECO:0007669"/>
    <property type="project" value="TreeGrafter"/>
</dbReference>
<dbReference type="Gene3D" id="3.40.50.2300">
    <property type="match status" value="1"/>
</dbReference>
<dbReference type="AlphaFoldDB" id="A0A223NYI9"/>
<evidence type="ECO:0000256" key="1">
    <source>
        <dbReference type="PROSITE-ProRule" id="PRU00169"/>
    </source>
</evidence>
<dbReference type="GO" id="GO:0000160">
    <property type="term" value="P:phosphorelay signal transduction system"/>
    <property type="evidence" value="ECO:0007669"/>
    <property type="project" value="InterPro"/>
</dbReference>
<accession>A0A223NYI9</accession>
<dbReference type="KEGG" id="muc:MuYL_3062"/>
<evidence type="ECO:0000313" key="3">
    <source>
        <dbReference type="EMBL" id="ASU34947.1"/>
    </source>
</evidence>
<feature type="modified residue" description="4-aspartylphosphate" evidence="1">
    <location>
        <position position="56"/>
    </location>
</feature>
<keyword evidence="4" id="KW-1185">Reference proteome</keyword>
<dbReference type="EMBL" id="CP022743">
    <property type="protein sequence ID" value="ASU34947.1"/>
    <property type="molecule type" value="Genomic_DNA"/>
</dbReference>
<dbReference type="PROSITE" id="PS50110">
    <property type="entry name" value="RESPONSE_REGULATORY"/>
    <property type="match status" value="1"/>
</dbReference>
<dbReference type="InterPro" id="IPR000845">
    <property type="entry name" value="Nucleoside_phosphorylase_d"/>
</dbReference>
<dbReference type="Pfam" id="PF01048">
    <property type="entry name" value="PNP_UDP_1"/>
    <property type="match status" value="1"/>
</dbReference>
<dbReference type="SUPFAM" id="SSF53167">
    <property type="entry name" value="Purine and uridine phosphorylases"/>
    <property type="match status" value="1"/>
</dbReference>
<dbReference type="Gene3D" id="3.40.50.1580">
    <property type="entry name" value="Nucleoside phosphorylase domain"/>
    <property type="match status" value="1"/>
</dbReference>
<dbReference type="Proteomes" id="UP000215002">
    <property type="component" value="Chromosome"/>
</dbReference>
<evidence type="ECO:0000313" key="4">
    <source>
        <dbReference type="Proteomes" id="UP000215002"/>
    </source>
</evidence>
<dbReference type="InterPro" id="IPR035994">
    <property type="entry name" value="Nucleoside_phosphorylase_sf"/>
</dbReference>
<keyword evidence="1" id="KW-0597">Phosphoprotein</keyword>
<dbReference type="PANTHER" id="PTHR46832">
    <property type="entry name" value="5'-METHYLTHIOADENOSINE/S-ADENOSYLHOMOCYSTEINE NUCLEOSIDASE"/>
    <property type="match status" value="1"/>
</dbReference>
<dbReference type="GO" id="GO:0009116">
    <property type="term" value="P:nucleoside metabolic process"/>
    <property type="evidence" value="ECO:0007669"/>
    <property type="project" value="InterPro"/>
</dbReference>
<sequence length="408" mass="46267">MIKILIVDDTTEKANILVDFLVEECHISKSAIAHKINVKEARKALYNTSYDLLILDLVLPVDSESEPLAEESIKFLNEIYYNSEIHIPVHIIGFSQYDDLIEIHADSFDDKLWHLIHFSYKNSSWKDKLRSKISYLVSVKNRFRETVEQQNKFDICILCALESPELIEVLDLPMNWKRFETDNSSFIFHEGKISTLYGNTYRVLACSINRMGMHASATVASMVIAKFEVDYLFMTGICAGVKERGLNLGDIIIAENAIDYGSGKMEEDEKANFIFKPEPHQLPTDQGLISKVQNFVNKKNEILKIQTCYRGVAPVNLLKAVVGPIASGSYVVASKTFMESIEDKNRKLLGVDMEAYGIYLASHFLNRTKVLLVKSVCDYGDQHKADGAQAYAAFTSARFVYSFVLNMF</sequence>
<protein>
    <recommendedName>
        <fullName evidence="2">Response regulatory domain-containing protein</fullName>
    </recommendedName>
</protein>
<dbReference type="RefSeq" id="WP_094571225.1">
    <property type="nucleotide sequence ID" value="NZ_CP022743.1"/>
</dbReference>
<organism evidence="3 4">
    <name type="scientific">Mucilaginibacter xinganensis</name>
    <dbReference type="NCBI Taxonomy" id="1234841"/>
    <lineage>
        <taxon>Bacteria</taxon>
        <taxon>Pseudomonadati</taxon>
        <taxon>Bacteroidota</taxon>
        <taxon>Sphingobacteriia</taxon>
        <taxon>Sphingobacteriales</taxon>
        <taxon>Sphingobacteriaceae</taxon>
        <taxon>Mucilaginibacter</taxon>
    </lineage>
</organism>
<name>A0A223NYI9_9SPHI</name>
<dbReference type="GO" id="GO:0008782">
    <property type="term" value="F:adenosylhomocysteine nucleosidase activity"/>
    <property type="evidence" value="ECO:0007669"/>
    <property type="project" value="TreeGrafter"/>
</dbReference>
<reference evidence="3 4" key="1">
    <citation type="submission" date="2017-08" db="EMBL/GenBank/DDBJ databases">
        <title>Complete genome sequence of Mucilaginibacter sp. strain BJC16-A31.</title>
        <authorList>
            <consortium name="Henan University of Science and Technology"/>
            <person name="You X."/>
        </authorList>
    </citation>
    <scope>NUCLEOTIDE SEQUENCE [LARGE SCALE GENOMIC DNA]</scope>
    <source>
        <strain evidence="3 4">BJC16-A31</strain>
    </source>
</reference>
<dbReference type="PANTHER" id="PTHR46832:SF1">
    <property type="entry name" value="5'-METHYLTHIOADENOSINE_S-ADENOSYLHOMOCYSTEINE NUCLEOSIDASE"/>
    <property type="match status" value="1"/>
</dbReference>
<evidence type="ECO:0000259" key="2">
    <source>
        <dbReference type="PROSITE" id="PS50110"/>
    </source>
</evidence>
<dbReference type="SUPFAM" id="SSF52172">
    <property type="entry name" value="CheY-like"/>
    <property type="match status" value="1"/>
</dbReference>
<dbReference type="InterPro" id="IPR011006">
    <property type="entry name" value="CheY-like_superfamily"/>
</dbReference>
<proteinExistence type="predicted"/>
<dbReference type="InterPro" id="IPR001789">
    <property type="entry name" value="Sig_transdc_resp-reg_receiver"/>
</dbReference>
<dbReference type="GO" id="GO:0019284">
    <property type="term" value="P:L-methionine salvage from S-adenosylmethionine"/>
    <property type="evidence" value="ECO:0007669"/>
    <property type="project" value="TreeGrafter"/>
</dbReference>
<gene>
    <name evidence="3" type="ORF">MuYL_3062</name>
</gene>
<dbReference type="OrthoDB" id="2988699at2"/>